<evidence type="ECO:0008006" key="3">
    <source>
        <dbReference type="Google" id="ProtNLM"/>
    </source>
</evidence>
<protein>
    <recommendedName>
        <fullName evidence="3">Sulfotransferase family protein</fullName>
    </recommendedName>
</protein>
<dbReference type="Gene3D" id="3.40.50.300">
    <property type="entry name" value="P-loop containing nucleotide triphosphate hydrolases"/>
    <property type="match status" value="1"/>
</dbReference>
<dbReference type="SUPFAM" id="SSF52540">
    <property type="entry name" value="P-loop containing nucleoside triphosphate hydrolases"/>
    <property type="match status" value="1"/>
</dbReference>
<organism evidence="1 2">
    <name type="scientific">Actinocorallia aurantiaca</name>
    <dbReference type="NCBI Taxonomy" id="46204"/>
    <lineage>
        <taxon>Bacteria</taxon>
        <taxon>Bacillati</taxon>
        <taxon>Actinomycetota</taxon>
        <taxon>Actinomycetes</taxon>
        <taxon>Streptosporangiales</taxon>
        <taxon>Thermomonosporaceae</taxon>
        <taxon>Actinocorallia</taxon>
    </lineage>
</organism>
<keyword evidence="2" id="KW-1185">Reference proteome</keyword>
<name>A0ABN3TZA8_9ACTN</name>
<sequence>MIVFVSGFNRSGTTVLLEAVASSTDGEPFTVGDLIRYGSPGLAARLRALVEADEPVDRGVDARKVTASTPEEYGWLLVDQGSTARLSSRFNPEAAPTLRRVADDIVARSGTAVLKNPSDTGREDLLLRCFPEAGVIVTRRALAGIHSSADRALARGAESTVYGMALTGNSRIVRAAIRVQRTRAGASLLSAFGRWNLRFRVLGMLRRTSRLPVDRVAFLDYDELIRDPWRAARWAGHLLDPERLAEDFRAIHSFPPHPVPPASRLDRFLDRRWGRVWERGRREQLERGILKEPVEQAGSPRTPS</sequence>
<evidence type="ECO:0000313" key="2">
    <source>
        <dbReference type="Proteomes" id="UP001501842"/>
    </source>
</evidence>
<proteinExistence type="predicted"/>
<dbReference type="Pfam" id="PF13469">
    <property type="entry name" value="Sulfotransfer_3"/>
    <property type="match status" value="1"/>
</dbReference>
<accession>A0ABN3TZA8</accession>
<dbReference type="EMBL" id="BAAATZ010000004">
    <property type="protein sequence ID" value="GAA2721525.1"/>
    <property type="molecule type" value="Genomic_DNA"/>
</dbReference>
<dbReference type="InterPro" id="IPR027417">
    <property type="entry name" value="P-loop_NTPase"/>
</dbReference>
<dbReference type="RefSeq" id="WP_344449163.1">
    <property type="nucleotide sequence ID" value="NZ_BAAATZ010000004.1"/>
</dbReference>
<gene>
    <name evidence="1" type="ORF">GCM10010439_11950</name>
</gene>
<comment type="caution">
    <text evidence="1">The sequence shown here is derived from an EMBL/GenBank/DDBJ whole genome shotgun (WGS) entry which is preliminary data.</text>
</comment>
<evidence type="ECO:0000313" key="1">
    <source>
        <dbReference type="EMBL" id="GAA2721525.1"/>
    </source>
</evidence>
<dbReference type="Proteomes" id="UP001501842">
    <property type="component" value="Unassembled WGS sequence"/>
</dbReference>
<reference evidence="1 2" key="1">
    <citation type="journal article" date="2019" name="Int. J. Syst. Evol. Microbiol.">
        <title>The Global Catalogue of Microorganisms (GCM) 10K type strain sequencing project: providing services to taxonomists for standard genome sequencing and annotation.</title>
        <authorList>
            <consortium name="The Broad Institute Genomics Platform"/>
            <consortium name="The Broad Institute Genome Sequencing Center for Infectious Disease"/>
            <person name="Wu L."/>
            <person name="Ma J."/>
        </authorList>
    </citation>
    <scope>NUCLEOTIDE SEQUENCE [LARGE SCALE GENOMIC DNA]</scope>
    <source>
        <strain evidence="1 2">JCM 8201</strain>
    </source>
</reference>